<dbReference type="AlphaFoldDB" id="A0A8J6KLI9"/>
<feature type="compositionally biased region" description="Basic and acidic residues" evidence="1">
    <location>
        <begin position="59"/>
        <end position="77"/>
    </location>
</feature>
<gene>
    <name evidence="2" type="ORF">LTLLF_184640</name>
</gene>
<name>A0A8J6KLI9_MICOH</name>
<organism evidence="2 3">
    <name type="scientific">Microtus ochrogaster</name>
    <name type="common">Prairie vole</name>
    <dbReference type="NCBI Taxonomy" id="79684"/>
    <lineage>
        <taxon>Eukaryota</taxon>
        <taxon>Metazoa</taxon>
        <taxon>Chordata</taxon>
        <taxon>Craniata</taxon>
        <taxon>Vertebrata</taxon>
        <taxon>Euteleostomi</taxon>
        <taxon>Mammalia</taxon>
        <taxon>Eutheria</taxon>
        <taxon>Euarchontoglires</taxon>
        <taxon>Glires</taxon>
        <taxon>Rodentia</taxon>
        <taxon>Myomorpha</taxon>
        <taxon>Muroidea</taxon>
        <taxon>Cricetidae</taxon>
        <taxon>Arvicolinae</taxon>
        <taxon>Microtus</taxon>
    </lineage>
</organism>
<evidence type="ECO:0000313" key="2">
    <source>
        <dbReference type="EMBL" id="KAH0504096.1"/>
    </source>
</evidence>
<dbReference type="Proteomes" id="UP000710432">
    <property type="component" value="Unassembled WGS sequence"/>
</dbReference>
<evidence type="ECO:0000256" key="1">
    <source>
        <dbReference type="SAM" id="MobiDB-lite"/>
    </source>
</evidence>
<feature type="region of interest" description="Disordered" evidence="1">
    <location>
        <begin position="34"/>
        <end position="86"/>
    </location>
</feature>
<proteinExistence type="predicted"/>
<sequence>MVQCSLGPQTLHSSSLWKPTEVFLRALIQLPKDEKGRGSQELTGPPEASQLLPLTLRSDSGKQEKLPQMKEDQEKDAPGSQNKKTTCLGTKYSYFHCKDRNQIGECFYVGHLWHR</sequence>
<accession>A0A8J6KLI9</accession>
<protein>
    <submittedName>
        <fullName evidence="2">ZAR1-like protein</fullName>
    </submittedName>
</protein>
<comment type="caution">
    <text evidence="2">The sequence shown here is derived from an EMBL/GenBank/DDBJ whole genome shotgun (WGS) entry which is preliminary data.</text>
</comment>
<dbReference type="EMBL" id="JAATJU010025276">
    <property type="protein sequence ID" value="KAH0504096.1"/>
    <property type="molecule type" value="Genomic_DNA"/>
</dbReference>
<evidence type="ECO:0000313" key="3">
    <source>
        <dbReference type="Proteomes" id="UP000710432"/>
    </source>
</evidence>
<reference evidence="2" key="1">
    <citation type="submission" date="2020-03" db="EMBL/GenBank/DDBJ databases">
        <title>Studies in the Genomics of Life Span.</title>
        <authorList>
            <person name="Glass D."/>
        </authorList>
    </citation>
    <scope>NUCLEOTIDE SEQUENCE</scope>
    <source>
        <strain evidence="2">LTLLF</strain>
        <tissue evidence="2">Muscle</tissue>
    </source>
</reference>